<dbReference type="Proteomes" id="UP000676336">
    <property type="component" value="Unassembled WGS sequence"/>
</dbReference>
<proteinExistence type="predicted"/>
<dbReference type="EMBL" id="CAJOBI010077630">
    <property type="protein sequence ID" value="CAF4484353.1"/>
    <property type="molecule type" value="Genomic_DNA"/>
</dbReference>
<sequence>KSSEEIKKLIKIANKEERKFNLSSRVAELNAQERDKKILERRQKANNNNVTHNS</sequence>
<feature type="coiled-coil region" evidence="1">
    <location>
        <begin position="12"/>
        <end position="49"/>
    </location>
</feature>
<protein>
    <submittedName>
        <fullName evidence="2">Uncharacterized protein</fullName>
    </submittedName>
</protein>
<reference evidence="2" key="1">
    <citation type="submission" date="2021-02" db="EMBL/GenBank/DDBJ databases">
        <authorList>
            <person name="Nowell W R."/>
        </authorList>
    </citation>
    <scope>NUCLEOTIDE SEQUENCE</scope>
</reference>
<gene>
    <name evidence="2" type="ORF">SMN809_LOCUS34183</name>
</gene>
<name>A0A8S2XA81_9BILA</name>
<evidence type="ECO:0000313" key="3">
    <source>
        <dbReference type="Proteomes" id="UP000676336"/>
    </source>
</evidence>
<comment type="caution">
    <text evidence="2">The sequence shown here is derived from an EMBL/GenBank/DDBJ whole genome shotgun (WGS) entry which is preliminary data.</text>
</comment>
<dbReference type="AlphaFoldDB" id="A0A8S2XA81"/>
<accession>A0A8S2XA81</accession>
<evidence type="ECO:0000313" key="2">
    <source>
        <dbReference type="EMBL" id="CAF4484353.1"/>
    </source>
</evidence>
<feature type="non-terminal residue" evidence="2">
    <location>
        <position position="1"/>
    </location>
</feature>
<evidence type="ECO:0000256" key="1">
    <source>
        <dbReference type="SAM" id="Coils"/>
    </source>
</evidence>
<organism evidence="2 3">
    <name type="scientific">Rotaria magnacalcarata</name>
    <dbReference type="NCBI Taxonomy" id="392030"/>
    <lineage>
        <taxon>Eukaryota</taxon>
        <taxon>Metazoa</taxon>
        <taxon>Spiralia</taxon>
        <taxon>Gnathifera</taxon>
        <taxon>Rotifera</taxon>
        <taxon>Eurotatoria</taxon>
        <taxon>Bdelloidea</taxon>
        <taxon>Philodinida</taxon>
        <taxon>Philodinidae</taxon>
        <taxon>Rotaria</taxon>
    </lineage>
</organism>
<keyword evidence="1" id="KW-0175">Coiled coil</keyword>